<reference evidence="8 9" key="1">
    <citation type="submission" date="2019-03" db="EMBL/GenBank/DDBJ databases">
        <title>The genome sequence of a newly discovered highly antifungal drug resistant Aspergillus species, Aspergillus tanneri NIH 1004.</title>
        <authorList>
            <person name="Mounaud S."/>
            <person name="Singh I."/>
            <person name="Joardar V."/>
            <person name="Pakala S."/>
            <person name="Pakala S."/>
            <person name="Venepally P."/>
            <person name="Hoover J."/>
            <person name="Nierman W."/>
            <person name="Chung J."/>
            <person name="Losada L."/>
        </authorList>
    </citation>
    <scope>NUCLEOTIDE SEQUENCE [LARGE SCALE GENOMIC DNA]</scope>
    <source>
        <strain evidence="8 9">NIH1004</strain>
    </source>
</reference>
<evidence type="ECO:0000256" key="6">
    <source>
        <dbReference type="ARBA" id="ARBA00034075"/>
    </source>
</evidence>
<keyword evidence="3" id="KW-0732">Signal</keyword>
<accession>A0A4S3JHP7</accession>
<keyword evidence="5" id="KW-1015">Disulfide bond</keyword>
<dbReference type="EC" id="3.1.1.-" evidence="7"/>
<comment type="similarity">
    <text evidence="7">Belongs to the tannase family.</text>
</comment>
<dbReference type="AlphaFoldDB" id="A0A4S3JHP7"/>
<comment type="caution">
    <text evidence="8">The sequence shown here is derived from an EMBL/GenBank/DDBJ whole genome shotgun (WGS) entry which is preliminary data.</text>
</comment>
<evidence type="ECO:0000256" key="7">
    <source>
        <dbReference type="RuleBase" id="RU361238"/>
    </source>
</evidence>
<dbReference type="InterPro" id="IPR011118">
    <property type="entry name" value="Tannase/feruloyl_esterase"/>
</dbReference>
<gene>
    <name evidence="8" type="ORF">EYZ11_006466</name>
</gene>
<dbReference type="GO" id="GO:0030600">
    <property type="term" value="F:feruloyl esterase activity"/>
    <property type="evidence" value="ECO:0007669"/>
    <property type="project" value="UniProtKB-EC"/>
</dbReference>
<dbReference type="PANTHER" id="PTHR33938:SF15">
    <property type="entry name" value="FERULOYL ESTERASE B-RELATED"/>
    <property type="match status" value="1"/>
</dbReference>
<keyword evidence="9" id="KW-1185">Reference proteome</keyword>
<evidence type="ECO:0000256" key="3">
    <source>
        <dbReference type="ARBA" id="ARBA00022729"/>
    </source>
</evidence>
<evidence type="ECO:0000313" key="9">
    <source>
        <dbReference type="Proteomes" id="UP000308092"/>
    </source>
</evidence>
<dbReference type="EMBL" id="SOSA01000228">
    <property type="protein sequence ID" value="THC94057.1"/>
    <property type="molecule type" value="Genomic_DNA"/>
</dbReference>
<keyword evidence="1" id="KW-0719">Serine esterase</keyword>
<evidence type="ECO:0000256" key="2">
    <source>
        <dbReference type="ARBA" id="ARBA00022651"/>
    </source>
</evidence>
<dbReference type="PANTHER" id="PTHR33938">
    <property type="entry name" value="FERULOYL ESTERASE B-RELATED"/>
    <property type="match status" value="1"/>
</dbReference>
<keyword evidence="4 7" id="KW-0378">Hydrolase</keyword>
<dbReference type="Pfam" id="PF07519">
    <property type="entry name" value="Tannase"/>
    <property type="match status" value="1"/>
</dbReference>
<evidence type="ECO:0000256" key="5">
    <source>
        <dbReference type="ARBA" id="ARBA00023157"/>
    </source>
</evidence>
<dbReference type="Proteomes" id="UP000308092">
    <property type="component" value="Unassembled WGS sequence"/>
</dbReference>
<organism evidence="8 9">
    <name type="scientific">Aspergillus tanneri</name>
    <dbReference type="NCBI Taxonomy" id="1220188"/>
    <lineage>
        <taxon>Eukaryota</taxon>
        <taxon>Fungi</taxon>
        <taxon>Dikarya</taxon>
        <taxon>Ascomycota</taxon>
        <taxon>Pezizomycotina</taxon>
        <taxon>Eurotiomycetes</taxon>
        <taxon>Eurotiomycetidae</taxon>
        <taxon>Eurotiales</taxon>
        <taxon>Aspergillaceae</taxon>
        <taxon>Aspergillus</taxon>
        <taxon>Aspergillus subgen. Circumdati</taxon>
    </lineage>
</organism>
<keyword evidence="2" id="KW-0119">Carbohydrate metabolism</keyword>
<dbReference type="GO" id="GO:0045493">
    <property type="term" value="P:xylan catabolic process"/>
    <property type="evidence" value="ECO:0007669"/>
    <property type="project" value="UniProtKB-KW"/>
</dbReference>
<evidence type="ECO:0000313" key="8">
    <source>
        <dbReference type="EMBL" id="THC94057.1"/>
    </source>
</evidence>
<name>A0A4S3JHP7_9EURO</name>
<proteinExistence type="inferred from homology"/>
<comment type="catalytic activity">
    <reaction evidence="6">
        <text>feruloyl-polysaccharide + H2O = ferulate + polysaccharide.</text>
        <dbReference type="EC" id="3.1.1.73"/>
    </reaction>
</comment>
<protein>
    <recommendedName>
        <fullName evidence="7">Carboxylic ester hydrolase</fullName>
        <ecNumber evidence="7">3.1.1.-</ecNumber>
    </recommendedName>
</protein>
<dbReference type="VEuPathDB" id="FungiDB:EYZ11_006466"/>
<evidence type="ECO:0000256" key="1">
    <source>
        <dbReference type="ARBA" id="ARBA00022487"/>
    </source>
</evidence>
<evidence type="ECO:0000256" key="4">
    <source>
        <dbReference type="ARBA" id="ARBA00022801"/>
    </source>
</evidence>
<keyword evidence="2" id="KW-0858">Xylan degradation</keyword>
<sequence length="96" mass="10598">MSLSVIPPPYQLHHWQDLTHTFYGHSHTKSYSFGCSYSDRQGIHSADVFPHDFDGIIAGAPVIDLSNLVSWRASFFPTTGTPDSHQASSPHSSGRN</sequence>
<keyword evidence="2" id="KW-0624">Polysaccharide degradation</keyword>